<dbReference type="InterPro" id="IPR016181">
    <property type="entry name" value="Acyl_CoA_acyltransferase"/>
</dbReference>
<evidence type="ECO:0000313" key="2">
    <source>
        <dbReference type="EMBL" id="OQP57395.1"/>
    </source>
</evidence>
<name>A0A1V9FGA2_9BACT</name>
<dbReference type="SUPFAM" id="SSF55729">
    <property type="entry name" value="Acyl-CoA N-acyltransferases (Nat)"/>
    <property type="match status" value="1"/>
</dbReference>
<comment type="caution">
    <text evidence="2">The sequence shown here is derived from an EMBL/GenBank/DDBJ whole genome shotgun (WGS) entry which is preliminary data.</text>
</comment>
<reference evidence="3" key="1">
    <citation type="submission" date="2016-04" db="EMBL/GenBank/DDBJ databases">
        <authorList>
            <person name="Chen L."/>
            <person name="Zhuang W."/>
            <person name="Wang G."/>
        </authorList>
    </citation>
    <scope>NUCLEOTIDE SEQUENCE [LARGE SCALE GENOMIC DNA]</scope>
    <source>
        <strain evidence="3">208</strain>
    </source>
</reference>
<dbReference type="Proteomes" id="UP000192276">
    <property type="component" value="Unassembled WGS sequence"/>
</dbReference>
<keyword evidence="2" id="KW-0808">Transferase</keyword>
<evidence type="ECO:0000259" key="1">
    <source>
        <dbReference type="PROSITE" id="PS51186"/>
    </source>
</evidence>
<gene>
    <name evidence="2" type="ORF">A4R26_24560</name>
</gene>
<dbReference type="GO" id="GO:0016747">
    <property type="term" value="F:acyltransferase activity, transferring groups other than amino-acyl groups"/>
    <property type="evidence" value="ECO:0007669"/>
    <property type="project" value="InterPro"/>
</dbReference>
<dbReference type="Pfam" id="PF00583">
    <property type="entry name" value="Acetyltransf_1"/>
    <property type="match status" value="1"/>
</dbReference>
<keyword evidence="3" id="KW-1185">Reference proteome</keyword>
<dbReference type="RefSeq" id="WP_165760349.1">
    <property type="nucleotide sequence ID" value="NZ_LWBP01000194.1"/>
</dbReference>
<dbReference type="EMBL" id="LWBP01000194">
    <property type="protein sequence ID" value="OQP57395.1"/>
    <property type="molecule type" value="Genomic_DNA"/>
</dbReference>
<accession>A0A1V9FGA2</accession>
<protein>
    <submittedName>
        <fullName evidence="2">GNAT family N-acetyltransferase</fullName>
    </submittedName>
</protein>
<organism evidence="2 3">
    <name type="scientific">Niastella populi</name>
    <dbReference type="NCBI Taxonomy" id="550983"/>
    <lineage>
        <taxon>Bacteria</taxon>
        <taxon>Pseudomonadati</taxon>
        <taxon>Bacteroidota</taxon>
        <taxon>Chitinophagia</taxon>
        <taxon>Chitinophagales</taxon>
        <taxon>Chitinophagaceae</taxon>
        <taxon>Niastella</taxon>
    </lineage>
</organism>
<dbReference type="STRING" id="550983.A4R26_24560"/>
<dbReference type="AlphaFoldDB" id="A0A1V9FGA2"/>
<proteinExistence type="predicted"/>
<feature type="domain" description="N-acetyltransferase" evidence="1">
    <location>
        <begin position="2"/>
        <end position="185"/>
    </location>
</feature>
<dbReference type="Gene3D" id="3.40.630.30">
    <property type="match status" value="1"/>
</dbReference>
<evidence type="ECO:0000313" key="3">
    <source>
        <dbReference type="Proteomes" id="UP000192276"/>
    </source>
</evidence>
<dbReference type="PROSITE" id="PS51186">
    <property type="entry name" value="GNAT"/>
    <property type="match status" value="1"/>
</dbReference>
<dbReference type="InterPro" id="IPR000182">
    <property type="entry name" value="GNAT_dom"/>
</dbReference>
<sequence>MILYTRATTDTDLQQILALQKQNLAAGLSAEQIAAQGFVTVSHSFEDLKKMNDIEAHVIAKEDDRVVGYLLAMTVHSRFDIPILMPMFEMFEQVEFEHKKIAAYRYMVVGQVCVAGGYRGRGILDAMYSAYRNYFKDKYEFAITEIAIRNQRSINAHKRVGFESIHQYHAPDGEAWSIVVWKWNS</sequence>